<organism evidence="1 2">
    <name type="scientific">Roseomonas populi</name>
    <dbReference type="NCBI Taxonomy" id="3121582"/>
    <lineage>
        <taxon>Bacteria</taxon>
        <taxon>Pseudomonadati</taxon>
        <taxon>Pseudomonadota</taxon>
        <taxon>Alphaproteobacteria</taxon>
        <taxon>Acetobacterales</taxon>
        <taxon>Roseomonadaceae</taxon>
        <taxon>Roseomonas</taxon>
    </lineage>
</organism>
<gene>
    <name evidence="1" type="ORF">NRP21_24295</name>
</gene>
<proteinExistence type="predicted"/>
<dbReference type="EMBL" id="JANJOU010000030">
    <property type="protein sequence ID" value="MCR0985178.1"/>
    <property type="molecule type" value="Genomic_DNA"/>
</dbReference>
<comment type="caution">
    <text evidence="1">The sequence shown here is derived from an EMBL/GenBank/DDBJ whole genome shotgun (WGS) entry which is preliminary data.</text>
</comment>
<reference evidence="1 2" key="1">
    <citation type="submission" date="2022-06" db="EMBL/GenBank/DDBJ databases">
        <title>Roseomonas CN29.</title>
        <authorList>
            <person name="Cheng Y."/>
            <person name="He X."/>
        </authorList>
    </citation>
    <scope>NUCLEOTIDE SEQUENCE [LARGE SCALE GENOMIC DNA]</scope>
    <source>
        <strain evidence="1 2">CN29</strain>
    </source>
</reference>
<protein>
    <submittedName>
        <fullName evidence="1">Uncharacterized protein</fullName>
    </submittedName>
</protein>
<accession>A0ABT1XAQ4</accession>
<evidence type="ECO:0000313" key="2">
    <source>
        <dbReference type="Proteomes" id="UP001524642"/>
    </source>
</evidence>
<sequence>MPGQNRREEALRHAEDQRLRIVKQQELIGALERAGQKNLLPEAHRLLAAMMRTRAVLDEELRKALYRPSDD</sequence>
<keyword evidence="2" id="KW-1185">Reference proteome</keyword>
<dbReference type="Proteomes" id="UP001524642">
    <property type="component" value="Unassembled WGS sequence"/>
</dbReference>
<name>A0ABT1XAQ4_9PROT</name>
<evidence type="ECO:0000313" key="1">
    <source>
        <dbReference type="EMBL" id="MCR0985178.1"/>
    </source>
</evidence>
<dbReference type="RefSeq" id="WP_257718830.1">
    <property type="nucleotide sequence ID" value="NZ_JANJOU010000030.1"/>
</dbReference>